<accession>A0ABQ5CQY9</accession>
<dbReference type="Proteomes" id="UP001151760">
    <property type="component" value="Unassembled WGS sequence"/>
</dbReference>
<keyword evidence="3" id="KW-1185">Reference proteome</keyword>
<reference evidence="2" key="1">
    <citation type="journal article" date="2022" name="Int. J. Mol. Sci.">
        <title>Draft Genome of Tanacetum Coccineum: Genomic Comparison of Closely Related Tanacetum-Family Plants.</title>
        <authorList>
            <person name="Yamashiro T."/>
            <person name="Shiraishi A."/>
            <person name="Nakayama K."/>
            <person name="Satake H."/>
        </authorList>
    </citation>
    <scope>NUCLEOTIDE SEQUENCE</scope>
</reference>
<feature type="compositionally biased region" description="Basic and acidic residues" evidence="1">
    <location>
        <begin position="34"/>
        <end position="45"/>
    </location>
</feature>
<feature type="region of interest" description="Disordered" evidence="1">
    <location>
        <begin position="293"/>
        <end position="354"/>
    </location>
</feature>
<feature type="region of interest" description="Disordered" evidence="1">
    <location>
        <begin position="163"/>
        <end position="187"/>
    </location>
</feature>
<sequence length="485" mass="55035">MAKKKESSDEESDEQEEILIKRKPKAQLEIDTQEAIKDSIRESRFQHQSGGSSKGVGLTPEVLDEPTRKSAVSDEGASTSPEVPDETKDKSEALDDLDDWGSTDDETFLFNDKDEKAEDIPWVSTDEDESDDDKEEEDESIDIEKTDTDVEDQVMGVAEMNVAEKAEKEKADEEIKGDDQAADAQPKDDQFLTWKHLLLSCKEFLNWKKDVKELKQVDHSTTILESIKSYVPSAVDKYLGSSLGDTLQKIKQEHVVRENMPKYSTTPVDQADEDEHKQKDILFQMMMGSKPSCWIRPREEKRRTGKDAEPSKKSLKSKESAKGKTPSNTSKTGESVSADKSVHEPEHVVPMDVEDPNLDNVAYDADEPQADAIPKILKHDWFKQPPRPETLDPDWNTVKTMDDAPEQSWFNEMIQAEKPPLTFDELMSTPIDFSVFSMNRLKLNKITRADLVGLVFNLLKGTCKSYVELEYNVEECYRALTDQLD</sequence>
<feature type="compositionally biased region" description="Basic and acidic residues" evidence="1">
    <location>
        <begin position="340"/>
        <end position="349"/>
    </location>
</feature>
<evidence type="ECO:0000313" key="3">
    <source>
        <dbReference type="Proteomes" id="UP001151760"/>
    </source>
</evidence>
<dbReference type="EMBL" id="BQNB010014487">
    <property type="protein sequence ID" value="GJT28758.1"/>
    <property type="molecule type" value="Genomic_DNA"/>
</dbReference>
<protein>
    <submittedName>
        <fullName evidence="2">Uncharacterized protein</fullName>
    </submittedName>
</protein>
<organism evidence="2 3">
    <name type="scientific">Tanacetum coccineum</name>
    <dbReference type="NCBI Taxonomy" id="301880"/>
    <lineage>
        <taxon>Eukaryota</taxon>
        <taxon>Viridiplantae</taxon>
        <taxon>Streptophyta</taxon>
        <taxon>Embryophyta</taxon>
        <taxon>Tracheophyta</taxon>
        <taxon>Spermatophyta</taxon>
        <taxon>Magnoliopsida</taxon>
        <taxon>eudicotyledons</taxon>
        <taxon>Gunneridae</taxon>
        <taxon>Pentapetalae</taxon>
        <taxon>asterids</taxon>
        <taxon>campanulids</taxon>
        <taxon>Asterales</taxon>
        <taxon>Asteraceae</taxon>
        <taxon>Asteroideae</taxon>
        <taxon>Anthemideae</taxon>
        <taxon>Anthemidinae</taxon>
        <taxon>Tanacetum</taxon>
    </lineage>
</organism>
<reference evidence="2" key="2">
    <citation type="submission" date="2022-01" db="EMBL/GenBank/DDBJ databases">
        <authorList>
            <person name="Yamashiro T."/>
            <person name="Shiraishi A."/>
            <person name="Satake H."/>
            <person name="Nakayama K."/>
        </authorList>
    </citation>
    <scope>NUCLEOTIDE SEQUENCE</scope>
</reference>
<feature type="compositionally biased region" description="Acidic residues" evidence="1">
    <location>
        <begin position="94"/>
        <end position="107"/>
    </location>
</feature>
<comment type="caution">
    <text evidence="2">The sequence shown here is derived from an EMBL/GenBank/DDBJ whole genome shotgun (WGS) entry which is preliminary data.</text>
</comment>
<feature type="region of interest" description="Disordered" evidence="1">
    <location>
        <begin position="1"/>
        <end position="150"/>
    </location>
</feature>
<gene>
    <name evidence="2" type="ORF">Tco_0909033</name>
</gene>
<feature type="compositionally biased region" description="Acidic residues" evidence="1">
    <location>
        <begin position="8"/>
        <end position="17"/>
    </location>
</feature>
<evidence type="ECO:0000313" key="2">
    <source>
        <dbReference type="EMBL" id="GJT28758.1"/>
    </source>
</evidence>
<name>A0ABQ5CQY9_9ASTR</name>
<evidence type="ECO:0000256" key="1">
    <source>
        <dbReference type="SAM" id="MobiDB-lite"/>
    </source>
</evidence>
<proteinExistence type="predicted"/>
<feature type="compositionally biased region" description="Polar residues" evidence="1">
    <location>
        <begin position="325"/>
        <end position="335"/>
    </location>
</feature>
<feature type="compositionally biased region" description="Acidic residues" evidence="1">
    <location>
        <begin position="125"/>
        <end position="141"/>
    </location>
</feature>
<feature type="compositionally biased region" description="Basic and acidic residues" evidence="1">
    <location>
        <begin position="296"/>
        <end position="322"/>
    </location>
</feature>